<dbReference type="Proteomes" id="UP000199589">
    <property type="component" value="Unassembled WGS sequence"/>
</dbReference>
<evidence type="ECO:0000256" key="1">
    <source>
        <dbReference type="SAM" id="Phobius"/>
    </source>
</evidence>
<evidence type="ECO:0000313" key="3">
    <source>
        <dbReference type="Proteomes" id="UP000199589"/>
    </source>
</evidence>
<keyword evidence="1" id="KW-0472">Membrane</keyword>
<sequence>MPILKSDRSLSIASTGVNANVLKIVAIIAMFFDHATLAFIPEGTPLNWSVHFFGRLAAPLICYLIAEGYHYTSNKKAYTKRLFLFALISHFPYVLYYNLSIWKATSVMWSLTLGLIALTIANHKKLNLYAKSALILACCLAAYTANWNYIAVLWIVSFGVFRDQFDKKVVAYVAIGFFLYVLPGIQEYGAAVSYRFGFLMAIVFFYLYNRQPGKRNAFIKWSFYWFYPAHLVLLLLLSTFFL</sequence>
<keyword evidence="3" id="KW-1185">Reference proteome</keyword>
<keyword evidence="1" id="KW-0812">Transmembrane</keyword>
<feature type="transmembrane region" description="Helical" evidence="1">
    <location>
        <begin position="221"/>
        <end position="241"/>
    </location>
</feature>
<feature type="transmembrane region" description="Helical" evidence="1">
    <location>
        <begin position="21"/>
        <end position="40"/>
    </location>
</feature>
<proteinExistence type="predicted"/>
<dbReference type="InterPro" id="IPR008875">
    <property type="entry name" value="TraX"/>
</dbReference>
<dbReference type="EMBL" id="FOSJ01000061">
    <property type="protein sequence ID" value="SFK63460.1"/>
    <property type="molecule type" value="Genomic_DNA"/>
</dbReference>
<dbReference type="AlphaFoldDB" id="A0A1I4B520"/>
<accession>A0A1I4B520</accession>
<evidence type="ECO:0000313" key="2">
    <source>
        <dbReference type="EMBL" id="SFK63460.1"/>
    </source>
</evidence>
<feature type="transmembrane region" description="Helical" evidence="1">
    <location>
        <begin position="192"/>
        <end position="209"/>
    </location>
</feature>
<feature type="transmembrane region" description="Helical" evidence="1">
    <location>
        <begin position="46"/>
        <end position="66"/>
    </location>
</feature>
<reference evidence="3" key="1">
    <citation type="submission" date="2016-10" db="EMBL/GenBank/DDBJ databases">
        <authorList>
            <person name="Varghese N."/>
            <person name="Submissions S."/>
        </authorList>
    </citation>
    <scope>NUCLEOTIDE SEQUENCE [LARGE SCALE GENOMIC DNA]</scope>
    <source>
        <strain evidence="3">DSM 16108</strain>
    </source>
</reference>
<dbReference type="Pfam" id="PF05857">
    <property type="entry name" value="TraX"/>
    <property type="match status" value="1"/>
</dbReference>
<feature type="transmembrane region" description="Helical" evidence="1">
    <location>
        <begin position="169"/>
        <end position="185"/>
    </location>
</feature>
<feature type="transmembrane region" description="Helical" evidence="1">
    <location>
        <begin position="133"/>
        <end position="157"/>
    </location>
</feature>
<protein>
    <submittedName>
        <fullName evidence="2">TraX protein</fullName>
    </submittedName>
</protein>
<organism evidence="2 3">
    <name type="scientific">Marinilactibacillus piezotolerans</name>
    <dbReference type="NCBI Taxonomy" id="258723"/>
    <lineage>
        <taxon>Bacteria</taxon>
        <taxon>Bacillati</taxon>
        <taxon>Bacillota</taxon>
        <taxon>Bacilli</taxon>
        <taxon>Lactobacillales</taxon>
        <taxon>Carnobacteriaceae</taxon>
        <taxon>Marinilactibacillus</taxon>
    </lineage>
</organism>
<keyword evidence="1" id="KW-1133">Transmembrane helix</keyword>
<feature type="transmembrane region" description="Helical" evidence="1">
    <location>
        <begin position="78"/>
        <end position="95"/>
    </location>
</feature>
<name>A0A1I4B520_9LACT</name>
<gene>
    <name evidence="2" type="ORF">SAMN04488569_106112</name>
</gene>